<accession>A0A1E3W0W3</accession>
<feature type="signal peptide" evidence="1">
    <location>
        <begin position="1"/>
        <end position="24"/>
    </location>
</feature>
<dbReference type="AlphaFoldDB" id="A0A1E3W0W3"/>
<sequence length="133" mass="14072">MLKMSFKIAAVVAMCSAGAGAAGAASTALSGDALRSAVSDKTVVLKISGFELPIRYSARGTMTGRMSTVAAAFSGSKGVSDHGKWWVDGRMLCQKWSSWMDGETYCYALSQQGKHNVRWVRNDGRSGTARIAG</sequence>
<reference evidence="2 3" key="1">
    <citation type="journal article" date="2016" name="Environ. Microbiol.">
        <title>New Methyloceanibacter diversity from North Sea sediments includes methanotroph containing solely the soluble methane monooxygenase.</title>
        <authorList>
            <person name="Vekeman B."/>
            <person name="Kerckhof F.M."/>
            <person name="Cremers G."/>
            <person name="de Vos P."/>
            <person name="Vandamme P."/>
            <person name="Boon N."/>
            <person name="Op den Camp H.J."/>
            <person name="Heylen K."/>
        </authorList>
    </citation>
    <scope>NUCLEOTIDE SEQUENCE [LARGE SCALE GENOMIC DNA]</scope>
    <source>
        <strain evidence="2 3">R-67174</strain>
    </source>
</reference>
<evidence type="ECO:0000256" key="1">
    <source>
        <dbReference type="SAM" id="SignalP"/>
    </source>
</evidence>
<dbReference type="RefSeq" id="WP_083240581.1">
    <property type="nucleotide sequence ID" value="NZ_LPWG01000011.1"/>
</dbReference>
<evidence type="ECO:0000313" key="3">
    <source>
        <dbReference type="Proteomes" id="UP000094501"/>
    </source>
</evidence>
<comment type="caution">
    <text evidence="2">The sequence shown here is derived from an EMBL/GenBank/DDBJ whole genome shotgun (WGS) entry which is preliminary data.</text>
</comment>
<gene>
    <name evidence="2" type="ORF">AUC68_05485</name>
</gene>
<proteinExistence type="predicted"/>
<organism evidence="2 3">
    <name type="scientific">Methyloceanibacter methanicus</name>
    <dbReference type="NCBI Taxonomy" id="1774968"/>
    <lineage>
        <taxon>Bacteria</taxon>
        <taxon>Pseudomonadati</taxon>
        <taxon>Pseudomonadota</taxon>
        <taxon>Alphaproteobacteria</taxon>
        <taxon>Hyphomicrobiales</taxon>
        <taxon>Hyphomicrobiaceae</taxon>
        <taxon>Methyloceanibacter</taxon>
    </lineage>
</organism>
<name>A0A1E3W0W3_9HYPH</name>
<evidence type="ECO:0000313" key="2">
    <source>
        <dbReference type="EMBL" id="ODR99420.1"/>
    </source>
</evidence>
<dbReference type="Proteomes" id="UP000094501">
    <property type="component" value="Unassembled WGS sequence"/>
</dbReference>
<feature type="chain" id="PRO_5009138837" description="Dihydrodipicolinate reductase" evidence="1">
    <location>
        <begin position="25"/>
        <end position="133"/>
    </location>
</feature>
<keyword evidence="3" id="KW-1185">Reference proteome</keyword>
<evidence type="ECO:0008006" key="4">
    <source>
        <dbReference type="Google" id="ProtNLM"/>
    </source>
</evidence>
<keyword evidence="1" id="KW-0732">Signal</keyword>
<dbReference type="OrthoDB" id="8081243at2"/>
<protein>
    <recommendedName>
        <fullName evidence="4">Dihydrodipicolinate reductase</fullName>
    </recommendedName>
</protein>
<dbReference type="EMBL" id="LPWG01000011">
    <property type="protein sequence ID" value="ODR99420.1"/>
    <property type="molecule type" value="Genomic_DNA"/>
</dbReference>